<name>A0A6J4HDV0_9CHLR</name>
<evidence type="ECO:0000313" key="3">
    <source>
        <dbReference type="EMBL" id="CAA9222000.1"/>
    </source>
</evidence>
<organism evidence="3">
    <name type="scientific">uncultured Chloroflexia bacterium</name>
    <dbReference type="NCBI Taxonomy" id="1672391"/>
    <lineage>
        <taxon>Bacteria</taxon>
        <taxon>Bacillati</taxon>
        <taxon>Chloroflexota</taxon>
        <taxon>Chloroflexia</taxon>
        <taxon>environmental samples</taxon>
    </lineage>
</organism>
<accession>A0A6J4HDV0</accession>
<evidence type="ECO:0000256" key="2">
    <source>
        <dbReference type="SAM" id="SignalP"/>
    </source>
</evidence>
<dbReference type="EMBL" id="CADCTK010000151">
    <property type="protein sequence ID" value="CAA9222000.1"/>
    <property type="molecule type" value="Genomic_DNA"/>
</dbReference>
<feature type="signal peptide" evidence="2">
    <location>
        <begin position="1"/>
        <end position="27"/>
    </location>
</feature>
<gene>
    <name evidence="3" type="ORF">AVDCRST_MAG26-581</name>
</gene>
<evidence type="ECO:0008006" key="4">
    <source>
        <dbReference type="Google" id="ProtNLM"/>
    </source>
</evidence>
<sequence length="238" mass="25322">MRFLVFRGLALLTLLVVPACTTAPAPAQQSIVVTPEPGAPVFTPPDQNAADYPAPVQTDEAYPGPQATAVSSADGRSQSVLQSYESALQLARAQYDPGVEMYGVVPSEIAIGNLGGPPVAPGWFYKFKRQGSRREFIVQIVDGQVTGSTTAEPIEEPTPAELPIDVSQIKIDSDQVFAMFKERAPELGITPGDTVYDLELVSLAGKNGPTWSVVDPTTKKWVFSVNAVSGEPAADPHQ</sequence>
<feature type="chain" id="PRO_5026873793" description="PepSY domain-containing protein" evidence="2">
    <location>
        <begin position="28"/>
        <end position="238"/>
    </location>
</feature>
<protein>
    <recommendedName>
        <fullName evidence="4">PepSY domain-containing protein</fullName>
    </recommendedName>
</protein>
<feature type="region of interest" description="Disordered" evidence="1">
    <location>
        <begin position="37"/>
        <end position="75"/>
    </location>
</feature>
<reference evidence="3" key="1">
    <citation type="submission" date="2020-02" db="EMBL/GenBank/DDBJ databases">
        <authorList>
            <person name="Meier V. D."/>
        </authorList>
    </citation>
    <scope>NUCLEOTIDE SEQUENCE</scope>
    <source>
        <strain evidence="3">AVDCRST_MAG26</strain>
    </source>
</reference>
<proteinExistence type="predicted"/>
<keyword evidence="2" id="KW-0732">Signal</keyword>
<evidence type="ECO:0000256" key="1">
    <source>
        <dbReference type="SAM" id="MobiDB-lite"/>
    </source>
</evidence>
<dbReference type="AlphaFoldDB" id="A0A6J4HDV0"/>